<protein>
    <submittedName>
        <fullName evidence="1">Uncharacterized protein</fullName>
    </submittedName>
</protein>
<organism evidence="1">
    <name type="scientific">Eutreptiella gymnastica</name>
    <dbReference type="NCBI Taxonomy" id="73025"/>
    <lineage>
        <taxon>Eukaryota</taxon>
        <taxon>Discoba</taxon>
        <taxon>Euglenozoa</taxon>
        <taxon>Euglenida</taxon>
        <taxon>Spirocuta</taxon>
        <taxon>Euglenophyceae</taxon>
        <taxon>Eutreptiales</taxon>
        <taxon>Eutreptiaceae</taxon>
        <taxon>Eutreptiella</taxon>
    </lineage>
</organism>
<sequence>MIGRVVALAKTQHESHLHLQNGGQAHRDITADSQRENVSSCTAQHRKLEREGLARDKQPGVLEYHWKRGAEGVVHAAEINAVPTDLRQRDCNWLKAPMYIAVPAPNPVPKAGRARIAASPLPPCSVTGDSTKVRTLRAHRRRNGASR</sequence>
<reference evidence="1" key="1">
    <citation type="submission" date="2021-01" db="EMBL/GenBank/DDBJ databases">
        <authorList>
            <person name="Corre E."/>
            <person name="Pelletier E."/>
            <person name="Niang G."/>
            <person name="Scheremetjew M."/>
            <person name="Finn R."/>
            <person name="Kale V."/>
            <person name="Holt S."/>
            <person name="Cochrane G."/>
            <person name="Meng A."/>
            <person name="Brown T."/>
            <person name="Cohen L."/>
        </authorList>
    </citation>
    <scope>NUCLEOTIDE SEQUENCE</scope>
    <source>
        <strain evidence="1">CCMP1594</strain>
    </source>
</reference>
<evidence type="ECO:0000313" key="1">
    <source>
        <dbReference type="EMBL" id="CAE0811565.1"/>
    </source>
</evidence>
<name>A0A7S4FRR1_9EUGL</name>
<dbReference type="AlphaFoldDB" id="A0A7S4FRR1"/>
<proteinExistence type="predicted"/>
<accession>A0A7S4FRR1</accession>
<dbReference type="EMBL" id="HBJA01064332">
    <property type="protein sequence ID" value="CAE0811565.1"/>
    <property type="molecule type" value="Transcribed_RNA"/>
</dbReference>
<gene>
    <name evidence="1" type="ORF">EGYM00163_LOCUS22713</name>
</gene>